<dbReference type="GO" id="GO:0045893">
    <property type="term" value="P:positive regulation of DNA-templated transcription"/>
    <property type="evidence" value="ECO:0007669"/>
    <property type="project" value="TreeGrafter"/>
</dbReference>
<sequence>INFILTIGYEKFYRVYLYLLNNLKHAMYSSAAPLVLGGSTAGGVGVQRVLAVVERARGCIDSVAAESTRVARCRRAVPPVGACDPSSPRLHNQGVTSSPTSSSYPGFNQRFSAPIRPHAPYSHHQELSGQNSNDSSSGPAGPTTPNSQTMRPTPSPTGSTGSRSMSPAVVSTEESPYTPKSRKDLIMFHNHPCPPQSTVASTPAGINTMHEEYSDIHNPNWPRPPASPDKRPGCQFSRSGVSLSICTSARLTTAPVTYTNFHYNVRNSTLRHSCAKWARSTTRTIQIDFDRDGRKADSLSKLYEMDDSVERRAWLDKLISFMEERRTPITSCPTISKNPLDLFRLYIYVKERGGFIEVCKVTKNKTWKDIAGLLGIGASSSAAYTLRKHYTKHLLAYECHFDRGGVDPQPIINQVEAGTKKKGSKTTSSIPSPVIQQQPYANPPAFTNYSQDQYIRSQNVAASQQNEFIQPYSSRPHYSSYSTDLE</sequence>
<dbReference type="GO" id="GO:0031491">
    <property type="term" value="F:nucleosome binding"/>
    <property type="evidence" value="ECO:0007669"/>
    <property type="project" value="TreeGrafter"/>
</dbReference>
<feature type="compositionally biased region" description="Low complexity" evidence="1">
    <location>
        <begin position="149"/>
        <end position="167"/>
    </location>
</feature>
<feature type="region of interest" description="Disordered" evidence="1">
    <location>
        <begin position="466"/>
        <end position="486"/>
    </location>
</feature>
<dbReference type="InterPro" id="IPR001606">
    <property type="entry name" value="ARID_dom"/>
</dbReference>
<dbReference type="GO" id="GO:0006357">
    <property type="term" value="P:regulation of transcription by RNA polymerase II"/>
    <property type="evidence" value="ECO:0007669"/>
    <property type="project" value="TreeGrafter"/>
</dbReference>
<feature type="compositionally biased region" description="Polar residues" evidence="1">
    <location>
        <begin position="89"/>
        <end position="111"/>
    </location>
</feature>
<feature type="region of interest" description="Disordered" evidence="1">
    <location>
        <begin position="78"/>
        <end position="179"/>
    </location>
</feature>
<dbReference type="PANTHER" id="PTHR12656">
    <property type="entry name" value="BRG-1 ASSOCIATED FACTOR 250 BAF250"/>
    <property type="match status" value="1"/>
</dbReference>
<evidence type="ECO:0000313" key="4">
    <source>
        <dbReference type="Proteomes" id="UP000479190"/>
    </source>
</evidence>
<dbReference type="GO" id="GO:0071565">
    <property type="term" value="C:nBAF complex"/>
    <property type="evidence" value="ECO:0007669"/>
    <property type="project" value="TreeGrafter"/>
</dbReference>
<dbReference type="Gene3D" id="1.10.150.60">
    <property type="entry name" value="ARID DNA-binding domain"/>
    <property type="match status" value="1"/>
</dbReference>
<dbReference type="SMART" id="SM01014">
    <property type="entry name" value="ARID"/>
    <property type="match status" value="1"/>
</dbReference>
<name>A0A6H5ID76_9HYME</name>
<evidence type="ECO:0000256" key="1">
    <source>
        <dbReference type="SAM" id="MobiDB-lite"/>
    </source>
</evidence>
<dbReference type="GO" id="GO:0035060">
    <property type="term" value="C:brahma complex"/>
    <property type="evidence" value="ECO:0007669"/>
    <property type="project" value="InterPro"/>
</dbReference>
<dbReference type="InterPro" id="IPR021906">
    <property type="entry name" value="BAF250/Osa"/>
</dbReference>
<dbReference type="PANTHER" id="PTHR12656:SF5">
    <property type="entry name" value="TRITHORAX GROUP PROTEIN OSA"/>
    <property type="match status" value="1"/>
</dbReference>
<dbReference type="PROSITE" id="PS51011">
    <property type="entry name" value="ARID"/>
    <property type="match status" value="1"/>
</dbReference>
<dbReference type="SMART" id="SM00501">
    <property type="entry name" value="BRIGHT"/>
    <property type="match status" value="1"/>
</dbReference>
<dbReference type="AlphaFoldDB" id="A0A6H5ID76"/>
<proteinExistence type="predicted"/>
<dbReference type="InterPro" id="IPR036431">
    <property type="entry name" value="ARID_dom_sf"/>
</dbReference>
<feature type="non-terminal residue" evidence="3">
    <location>
        <position position="486"/>
    </location>
</feature>
<evidence type="ECO:0000313" key="3">
    <source>
        <dbReference type="EMBL" id="CAB0032793.1"/>
    </source>
</evidence>
<keyword evidence="4" id="KW-1185">Reference proteome</keyword>
<accession>A0A6H5ID76</accession>
<feature type="non-terminal residue" evidence="3">
    <location>
        <position position="1"/>
    </location>
</feature>
<dbReference type="GO" id="GO:0006338">
    <property type="term" value="P:chromatin remodeling"/>
    <property type="evidence" value="ECO:0007669"/>
    <property type="project" value="InterPro"/>
</dbReference>
<gene>
    <name evidence="3" type="ORF">TBRA_LOCUS4719</name>
</gene>
<feature type="domain" description="ARID" evidence="2">
    <location>
        <begin position="308"/>
        <end position="402"/>
    </location>
</feature>
<dbReference type="CDD" id="cd16865">
    <property type="entry name" value="ARID_ARID1A-like"/>
    <property type="match status" value="1"/>
</dbReference>
<dbReference type="OrthoDB" id="8709537at2759"/>
<dbReference type="GO" id="GO:0003677">
    <property type="term" value="F:DNA binding"/>
    <property type="evidence" value="ECO:0007669"/>
    <property type="project" value="InterPro"/>
</dbReference>
<dbReference type="GO" id="GO:0016514">
    <property type="term" value="C:SWI/SNF complex"/>
    <property type="evidence" value="ECO:0007669"/>
    <property type="project" value="InterPro"/>
</dbReference>
<dbReference type="SUPFAM" id="SSF46774">
    <property type="entry name" value="ARID-like"/>
    <property type="match status" value="1"/>
</dbReference>
<feature type="compositionally biased region" description="Low complexity" evidence="1">
    <location>
        <begin position="471"/>
        <end position="486"/>
    </location>
</feature>
<dbReference type="GO" id="GO:0005654">
    <property type="term" value="C:nucleoplasm"/>
    <property type="evidence" value="ECO:0007669"/>
    <property type="project" value="TreeGrafter"/>
</dbReference>
<feature type="compositionally biased region" description="Polar residues" evidence="1">
    <location>
        <begin position="127"/>
        <end position="148"/>
    </location>
</feature>
<organism evidence="3 4">
    <name type="scientific">Trichogramma brassicae</name>
    <dbReference type="NCBI Taxonomy" id="86971"/>
    <lineage>
        <taxon>Eukaryota</taxon>
        <taxon>Metazoa</taxon>
        <taxon>Ecdysozoa</taxon>
        <taxon>Arthropoda</taxon>
        <taxon>Hexapoda</taxon>
        <taxon>Insecta</taxon>
        <taxon>Pterygota</taxon>
        <taxon>Neoptera</taxon>
        <taxon>Endopterygota</taxon>
        <taxon>Hymenoptera</taxon>
        <taxon>Apocrita</taxon>
        <taxon>Proctotrupomorpha</taxon>
        <taxon>Chalcidoidea</taxon>
        <taxon>Trichogrammatidae</taxon>
        <taxon>Trichogramma</taxon>
    </lineage>
</organism>
<dbReference type="EMBL" id="CADCXV010000690">
    <property type="protein sequence ID" value="CAB0032793.1"/>
    <property type="molecule type" value="Genomic_DNA"/>
</dbReference>
<reference evidence="3 4" key="1">
    <citation type="submission" date="2020-02" db="EMBL/GenBank/DDBJ databases">
        <authorList>
            <person name="Ferguson B K."/>
        </authorList>
    </citation>
    <scope>NUCLEOTIDE SEQUENCE [LARGE SCALE GENOMIC DNA]</scope>
</reference>
<dbReference type="Pfam" id="PF01388">
    <property type="entry name" value="ARID"/>
    <property type="match status" value="1"/>
</dbReference>
<feature type="compositionally biased region" description="Polar residues" evidence="1">
    <location>
        <begin position="430"/>
        <end position="448"/>
    </location>
</feature>
<feature type="region of interest" description="Disordered" evidence="1">
    <location>
        <begin position="417"/>
        <end position="448"/>
    </location>
</feature>
<evidence type="ECO:0000259" key="2">
    <source>
        <dbReference type="PROSITE" id="PS51011"/>
    </source>
</evidence>
<protein>
    <recommendedName>
        <fullName evidence="2">ARID domain-containing protein</fullName>
    </recommendedName>
</protein>
<dbReference type="Proteomes" id="UP000479190">
    <property type="component" value="Unassembled WGS sequence"/>
</dbReference>